<evidence type="ECO:0000313" key="3">
    <source>
        <dbReference type="Proteomes" id="UP000784294"/>
    </source>
</evidence>
<evidence type="ECO:0000313" key="2">
    <source>
        <dbReference type="EMBL" id="VEL42545.1"/>
    </source>
</evidence>
<reference evidence="2" key="1">
    <citation type="submission" date="2018-11" db="EMBL/GenBank/DDBJ databases">
        <authorList>
            <consortium name="Pathogen Informatics"/>
        </authorList>
    </citation>
    <scope>NUCLEOTIDE SEQUENCE</scope>
</reference>
<accession>A0A3S5CRM8</accession>
<keyword evidence="3" id="KW-1185">Reference proteome</keyword>
<comment type="caution">
    <text evidence="2">The sequence shown here is derived from an EMBL/GenBank/DDBJ whole genome shotgun (WGS) entry which is preliminary data.</text>
</comment>
<gene>
    <name evidence="2" type="ORF">PXEA_LOCUS35985</name>
</gene>
<name>A0A3S5CRM8_9PLAT</name>
<keyword evidence="1" id="KW-0732">Signal</keyword>
<organism evidence="2 3">
    <name type="scientific">Protopolystoma xenopodis</name>
    <dbReference type="NCBI Taxonomy" id="117903"/>
    <lineage>
        <taxon>Eukaryota</taxon>
        <taxon>Metazoa</taxon>
        <taxon>Spiralia</taxon>
        <taxon>Lophotrochozoa</taxon>
        <taxon>Platyhelminthes</taxon>
        <taxon>Monogenea</taxon>
        <taxon>Polyopisthocotylea</taxon>
        <taxon>Polystomatidea</taxon>
        <taxon>Polystomatidae</taxon>
        <taxon>Protopolystoma</taxon>
    </lineage>
</organism>
<protein>
    <submittedName>
        <fullName evidence="2">Uncharacterized protein</fullName>
    </submittedName>
</protein>
<sequence length="116" mass="13227">MIILFCVIVLVVRRWRQNHPNVLSSWFNCYKGADYSGREVNFRDAYGDGGKDDHLGSDLANKLLGSRIKGRFIKESQKRRIVLQRKPNVLYPKYPTAFGPANDTNVIRSEAVDTAL</sequence>
<dbReference type="AlphaFoldDB" id="A0A3S5CRM8"/>
<feature type="non-terminal residue" evidence="2">
    <location>
        <position position="116"/>
    </location>
</feature>
<dbReference type="EMBL" id="CAAALY010275043">
    <property type="protein sequence ID" value="VEL42545.1"/>
    <property type="molecule type" value="Genomic_DNA"/>
</dbReference>
<feature type="chain" id="PRO_5018562041" evidence="1">
    <location>
        <begin position="18"/>
        <end position="116"/>
    </location>
</feature>
<proteinExistence type="predicted"/>
<feature type="signal peptide" evidence="1">
    <location>
        <begin position="1"/>
        <end position="17"/>
    </location>
</feature>
<dbReference type="Proteomes" id="UP000784294">
    <property type="component" value="Unassembled WGS sequence"/>
</dbReference>
<evidence type="ECO:0000256" key="1">
    <source>
        <dbReference type="SAM" id="SignalP"/>
    </source>
</evidence>